<name>A0A1S4FRZ1_AEDAE</name>
<sequence>MEILLSLLSSTIPEMHDAHELFSFICKFFTKSIMLAVCLVFVYLSLELVRFTTANVEHELANVKLFYYASSIDDVDVSEVEQLPHFNPQKPLKVIIHGWNANRRQLAMTPVQNAYLTQNKHNILAADWGSISSKPYSTARELTRALGYRIGSILSAFMIRMNITTDQVHVVGHSLGAHIAGNVGKYFRGTLSRITALDPAGPLFLPLSTDAIDKSDARFVDAIHSDIVLGEAVHRAHIDFYPNRGSTSQPGCEVLDVVTLHACSHYRAPAFFAESILVPGNFVAYECRFEKILRSPSECMPAAGKLKDSKIASMGEFVDQRLRGTYYLQTSRLPPYGIGNRTFYESMEM</sequence>
<evidence type="ECO:0000256" key="4">
    <source>
        <dbReference type="RuleBase" id="RU004262"/>
    </source>
</evidence>
<comment type="subcellular location">
    <subcellularLocation>
        <location evidence="1">Secreted</location>
    </subcellularLocation>
</comment>
<dbReference type="CDD" id="cd00707">
    <property type="entry name" value="Pancreat_lipase_like"/>
    <property type="match status" value="1"/>
</dbReference>
<evidence type="ECO:0000313" key="6">
    <source>
        <dbReference type="EnsemblMetazoa" id="AAEL011011-PA"/>
    </source>
</evidence>
<dbReference type="Pfam" id="PF00151">
    <property type="entry name" value="Lipase"/>
    <property type="match status" value="1"/>
</dbReference>
<evidence type="ECO:0000256" key="3">
    <source>
        <dbReference type="ARBA" id="ARBA00022525"/>
    </source>
</evidence>
<dbReference type="GO" id="GO:0017171">
    <property type="term" value="F:serine hydrolase activity"/>
    <property type="evidence" value="ECO:0007669"/>
    <property type="project" value="TreeGrafter"/>
</dbReference>
<accession>A0A1S4FRZ1</accession>
<dbReference type="PANTHER" id="PTHR11610">
    <property type="entry name" value="LIPASE"/>
    <property type="match status" value="1"/>
</dbReference>
<dbReference type="Gene3D" id="3.40.50.1820">
    <property type="entry name" value="alpha/beta hydrolase"/>
    <property type="match status" value="1"/>
</dbReference>
<dbReference type="GO" id="GO:0016042">
    <property type="term" value="P:lipid catabolic process"/>
    <property type="evidence" value="ECO:0007669"/>
    <property type="project" value="TreeGrafter"/>
</dbReference>
<dbReference type="InterPro" id="IPR000734">
    <property type="entry name" value="TAG_lipase"/>
</dbReference>
<dbReference type="EnsemblMetazoa" id="AAEL011011-RA">
    <property type="protein sequence ID" value="AAEL011011-PA"/>
    <property type="gene ID" value="AAEL011011"/>
</dbReference>
<comment type="similarity">
    <text evidence="2 4">Belongs to the AB hydrolase superfamily. Lipase family.</text>
</comment>
<keyword evidence="7" id="KW-1185">Reference proteome</keyword>
<evidence type="ECO:0000313" key="7">
    <source>
        <dbReference type="Proteomes" id="UP000008820"/>
    </source>
</evidence>
<evidence type="ECO:0000256" key="1">
    <source>
        <dbReference type="ARBA" id="ARBA00004613"/>
    </source>
</evidence>
<dbReference type="InterPro" id="IPR033906">
    <property type="entry name" value="Lipase_N"/>
</dbReference>
<dbReference type="SUPFAM" id="SSF53474">
    <property type="entry name" value="alpha/beta-Hydrolases"/>
    <property type="match status" value="1"/>
</dbReference>
<dbReference type="InterPro" id="IPR013818">
    <property type="entry name" value="Lipase"/>
</dbReference>
<dbReference type="AlphaFoldDB" id="A0A1S4FRZ1"/>
<dbReference type="FunCoup" id="A0A1S4FRZ1">
    <property type="interactions" value="39"/>
</dbReference>
<dbReference type="Proteomes" id="UP000008820">
    <property type="component" value="Chromosome 2"/>
</dbReference>
<dbReference type="PRINTS" id="PR00821">
    <property type="entry name" value="TAGLIPASE"/>
</dbReference>
<dbReference type="InParanoid" id="A0A1S4FRZ1"/>
<gene>
    <name evidence="6" type="primary">5574243</name>
</gene>
<dbReference type="GO" id="GO:0016298">
    <property type="term" value="F:lipase activity"/>
    <property type="evidence" value="ECO:0007669"/>
    <property type="project" value="InterPro"/>
</dbReference>
<keyword evidence="3" id="KW-0964">Secreted</keyword>
<dbReference type="VEuPathDB" id="VectorBase:AAEL011011"/>
<dbReference type="OrthoDB" id="199913at2759"/>
<reference evidence="6 7" key="1">
    <citation type="submission" date="2017-06" db="EMBL/GenBank/DDBJ databases">
        <title>Aedes aegypti genome working group (AGWG) sequencing and assembly.</title>
        <authorList>
            <consortium name="Aedes aegypti Genome Working Group (AGWG)"/>
            <person name="Matthews B.J."/>
        </authorList>
    </citation>
    <scope>NUCLEOTIDE SEQUENCE [LARGE SCALE GENOMIC DNA]</scope>
    <source>
        <strain evidence="6 7">LVP_AGWG</strain>
    </source>
</reference>
<protein>
    <submittedName>
        <fullName evidence="6">Lipase</fullName>
    </submittedName>
</protein>
<evidence type="ECO:0000259" key="5">
    <source>
        <dbReference type="Pfam" id="PF00151"/>
    </source>
</evidence>
<evidence type="ECO:0000256" key="2">
    <source>
        <dbReference type="ARBA" id="ARBA00010701"/>
    </source>
</evidence>
<reference evidence="6" key="2">
    <citation type="submission" date="2021-02" db="UniProtKB">
        <authorList>
            <consortium name="EnsemblMetazoa"/>
        </authorList>
    </citation>
    <scope>IDENTIFICATION</scope>
    <source>
        <strain evidence="6">LVP_AGWG</strain>
    </source>
</reference>
<feature type="domain" description="Lipase" evidence="5">
    <location>
        <begin position="80"/>
        <end position="335"/>
    </location>
</feature>
<organism evidence="6 7">
    <name type="scientific">Aedes aegypti</name>
    <name type="common">Yellowfever mosquito</name>
    <name type="synonym">Culex aegypti</name>
    <dbReference type="NCBI Taxonomy" id="7159"/>
    <lineage>
        <taxon>Eukaryota</taxon>
        <taxon>Metazoa</taxon>
        <taxon>Ecdysozoa</taxon>
        <taxon>Arthropoda</taxon>
        <taxon>Hexapoda</taxon>
        <taxon>Insecta</taxon>
        <taxon>Pterygota</taxon>
        <taxon>Neoptera</taxon>
        <taxon>Endopterygota</taxon>
        <taxon>Diptera</taxon>
        <taxon>Nematocera</taxon>
        <taxon>Culicoidea</taxon>
        <taxon>Culicidae</taxon>
        <taxon>Culicinae</taxon>
        <taxon>Aedini</taxon>
        <taxon>Aedes</taxon>
        <taxon>Stegomyia</taxon>
    </lineage>
</organism>
<proteinExistence type="inferred from homology"/>
<dbReference type="PANTHER" id="PTHR11610:SF173">
    <property type="entry name" value="LIPASE DOMAIN-CONTAINING PROTEIN-RELATED"/>
    <property type="match status" value="1"/>
</dbReference>
<dbReference type="GO" id="GO:0005615">
    <property type="term" value="C:extracellular space"/>
    <property type="evidence" value="ECO:0007669"/>
    <property type="project" value="TreeGrafter"/>
</dbReference>
<dbReference type="InterPro" id="IPR029058">
    <property type="entry name" value="AB_hydrolase_fold"/>
</dbReference>